<dbReference type="InterPro" id="IPR023005">
    <property type="entry name" value="Nucleoside_diP_kinase_AS"/>
</dbReference>
<feature type="binding site" evidence="12 13">
    <location>
        <position position="58"/>
    </location>
    <ligand>
        <name>ATP</name>
        <dbReference type="ChEBI" id="CHEBI:30616"/>
    </ligand>
</feature>
<dbReference type="CDD" id="cd04413">
    <property type="entry name" value="NDPk_I"/>
    <property type="match status" value="1"/>
</dbReference>
<dbReference type="Gene3D" id="3.30.70.141">
    <property type="entry name" value="Nucleoside diphosphate kinase-like domain"/>
    <property type="match status" value="1"/>
</dbReference>
<feature type="binding site" evidence="12 13">
    <location>
        <position position="86"/>
    </location>
    <ligand>
        <name>ATP</name>
        <dbReference type="ChEBI" id="CHEBI:30616"/>
    </ligand>
</feature>
<gene>
    <name evidence="12" type="primary">ndk</name>
    <name evidence="17" type="ORF">SAMN04490178_10366</name>
</gene>
<evidence type="ECO:0000256" key="10">
    <source>
        <dbReference type="ARBA" id="ARBA00022842"/>
    </source>
</evidence>
<keyword evidence="18" id="KW-1185">Reference proteome</keyword>
<sequence>MLENTLVLLKPDAVKRSISGEIIARFERRGLTVAAMKLMKVSREQAKKHYDEHREKPFFGELVDFITSSPVVAMVIRGENAVKMVRSMMGATNPLDSAPGTIRGDYATEMSKNVIHGSDSPASAEREMNIFFTKDEIF</sequence>
<comment type="subcellular location">
    <subcellularLocation>
        <location evidence="12">Cytoplasm</location>
    </subcellularLocation>
</comment>
<comment type="function">
    <text evidence="12">Major role in the synthesis of nucleoside triphosphates other than ATP. The ATP gamma phosphate is transferred to the NDP beta phosphate via a ping-pong mechanism, using a phosphorylated active-site intermediate.</text>
</comment>
<evidence type="ECO:0000256" key="15">
    <source>
        <dbReference type="RuleBase" id="RU004013"/>
    </source>
</evidence>
<dbReference type="NCBIfam" id="NF001908">
    <property type="entry name" value="PRK00668.1"/>
    <property type="match status" value="1"/>
</dbReference>
<evidence type="ECO:0000313" key="18">
    <source>
        <dbReference type="Proteomes" id="UP000198847"/>
    </source>
</evidence>
<dbReference type="OrthoDB" id="9801161at2"/>
<evidence type="ECO:0000256" key="14">
    <source>
        <dbReference type="RuleBase" id="RU004011"/>
    </source>
</evidence>
<dbReference type="FunFam" id="3.30.70.141:FF:000003">
    <property type="entry name" value="Nucleoside diphosphate kinase"/>
    <property type="match status" value="1"/>
</dbReference>
<dbReference type="Pfam" id="PF00334">
    <property type="entry name" value="NDK"/>
    <property type="match status" value="1"/>
</dbReference>
<evidence type="ECO:0000256" key="2">
    <source>
        <dbReference type="ARBA" id="ARBA00008142"/>
    </source>
</evidence>
<dbReference type="SUPFAM" id="SSF54919">
    <property type="entry name" value="Nucleoside diphosphate kinase, NDK"/>
    <property type="match status" value="1"/>
</dbReference>
<comment type="catalytic activity">
    <reaction evidence="12 15">
        <text>a 2'-deoxyribonucleoside 5'-diphosphate + ATP = a 2'-deoxyribonucleoside 5'-triphosphate + ADP</text>
        <dbReference type="Rhea" id="RHEA:44640"/>
        <dbReference type="ChEBI" id="CHEBI:30616"/>
        <dbReference type="ChEBI" id="CHEBI:61560"/>
        <dbReference type="ChEBI" id="CHEBI:73316"/>
        <dbReference type="ChEBI" id="CHEBI:456216"/>
        <dbReference type="EC" id="2.7.4.6"/>
    </reaction>
</comment>
<dbReference type="InterPro" id="IPR034907">
    <property type="entry name" value="NDK-like_dom"/>
</dbReference>
<keyword evidence="11 12" id="KW-0546">Nucleotide metabolism</keyword>
<evidence type="ECO:0000256" key="3">
    <source>
        <dbReference type="ARBA" id="ARBA00012966"/>
    </source>
</evidence>
<evidence type="ECO:0000256" key="9">
    <source>
        <dbReference type="ARBA" id="ARBA00022840"/>
    </source>
</evidence>
<evidence type="ECO:0000259" key="16">
    <source>
        <dbReference type="SMART" id="SM00562"/>
    </source>
</evidence>
<organism evidence="17 18">
    <name type="scientific">Propionispora vibrioides</name>
    <dbReference type="NCBI Taxonomy" id="112903"/>
    <lineage>
        <taxon>Bacteria</taxon>
        <taxon>Bacillati</taxon>
        <taxon>Bacillota</taxon>
        <taxon>Negativicutes</taxon>
        <taxon>Selenomonadales</taxon>
        <taxon>Sporomusaceae</taxon>
        <taxon>Propionispora</taxon>
    </lineage>
</organism>
<evidence type="ECO:0000256" key="4">
    <source>
        <dbReference type="ARBA" id="ARBA00017632"/>
    </source>
</evidence>
<evidence type="ECO:0000256" key="8">
    <source>
        <dbReference type="ARBA" id="ARBA00022777"/>
    </source>
</evidence>
<reference evidence="17 18" key="1">
    <citation type="submission" date="2016-10" db="EMBL/GenBank/DDBJ databases">
        <authorList>
            <person name="de Groot N.N."/>
        </authorList>
    </citation>
    <scope>NUCLEOTIDE SEQUENCE [LARGE SCALE GENOMIC DNA]</scope>
    <source>
        <strain evidence="17 18">DSM 13305</strain>
    </source>
</reference>
<comment type="cofactor">
    <cofactor evidence="1 12">
        <name>Mg(2+)</name>
        <dbReference type="ChEBI" id="CHEBI:18420"/>
    </cofactor>
</comment>
<dbReference type="PANTHER" id="PTHR11349">
    <property type="entry name" value="NUCLEOSIDE DIPHOSPHATE KINASE"/>
    <property type="match status" value="1"/>
</dbReference>
<dbReference type="RefSeq" id="WP_091744044.1">
    <property type="nucleotide sequence ID" value="NZ_FODY01000003.1"/>
</dbReference>
<dbReference type="PRINTS" id="PR01243">
    <property type="entry name" value="NUCDPKINASE"/>
</dbReference>
<evidence type="ECO:0000256" key="13">
    <source>
        <dbReference type="PROSITE-ProRule" id="PRU00706"/>
    </source>
</evidence>
<keyword evidence="7 12" id="KW-0547">Nucleotide-binding</keyword>
<keyword evidence="8 12" id="KW-0418">Kinase</keyword>
<dbReference type="GO" id="GO:0046872">
    <property type="term" value="F:metal ion binding"/>
    <property type="evidence" value="ECO:0007669"/>
    <property type="project" value="UniProtKB-KW"/>
</dbReference>
<dbReference type="GO" id="GO:0005737">
    <property type="term" value="C:cytoplasm"/>
    <property type="evidence" value="ECO:0007669"/>
    <property type="project" value="UniProtKB-SubCell"/>
</dbReference>
<name>A0A1H8QUI4_9FIRM</name>
<dbReference type="HAMAP" id="MF_00451">
    <property type="entry name" value="NDP_kinase"/>
    <property type="match status" value="1"/>
</dbReference>
<comment type="similarity">
    <text evidence="2 12 13 14">Belongs to the NDK family.</text>
</comment>
<dbReference type="AlphaFoldDB" id="A0A1H8QUI4"/>
<keyword evidence="10 12" id="KW-0460">Magnesium</keyword>
<keyword evidence="6 12" id="KW-0479">Metal-binding</keyword>
<evidence type="ECO:0000256" key="12">
    <source>
        <dbReference type="HAMAP-Rule" id="MF_00451"/>
    </source>
</evidence>
<feature type="binding site" evidence="12 13">
    <location>
        <position position="103"/>
    </location>
    <ligand>
        <name>ATP</name>
        <dbReference type="ChEBI" id="CHEBI:30616"/>
    </ligand>
</feature>
<dbReference type="STRING" id="112903.SAMN04490178_10366"/>
<evidence type="ECO:0000256" key="7">
    <source>
        <dbReference type="ARBA" id="ARBA00022741"/>
    </source>
</evidence>
<evidence type="ECO:0000256" key="1">
    <source>
        <dbReference type="ARBA" id="ARBA00001946"/>
    </source>
</evidence>
<dbReference type="GO" id="GO:0006228">
    <property type="term" value="P:UTP biosynthetic process"/>
    <property type="evidence" value="ECO:0007669"/>
    <property type="project" value="UniProtKB-UniRule"/>
</dbReference>
<dbReference type="SMART" id="SM00562">
    <property type="entry name" value="NDK"/>
    <property type="match status" value="1"/>
</dbReference>
<dbReference type="EMBL" id="FODY01000003">
    <property type="protein sequence ID" value="SEO57929.1"/>
    <property type="molecule type" value="Genomic_DNA"/>
</dbReference>
<comment type="subunit">
    <text evidence="12">Homotetramer.</text>
</comment>
<dbReference type="EC" id="2.7.4.6" evidence="3 12"/>
<dbReference type="GO" id="GO:0005524">
    <property type="term" value="F:ATP binding"/>
    <property type="evidence" value="ECO:0007669"/>
    <property type="project" value="UniProtKB-UniRule"/>
</dbReference>
<feature type="binding site" evidence="12 13">
    <location>
        <position position="113"/>
    </location>
    <ligand>
        <name>ATP</name>
        <dbReference type="ChEBI" id="CHEBI:30616"/>
    </ligand>
</feature>
<dbReference type="Proteomes" id="UP000198847">
    <property type="component" value="Unassembled WGS sequence"/>
</dbReference>
<feature type="domain" description="Nucleoside diphosphate kinase-like" evidence="16">
    <location>
        <begin position="2"/>
        <end position="138"/>
    </location>
</feature>
<evidence type="ECO:0000256" key="11">
    <source>
        <dbReference type="ARBA" id="ARBA00023080"/>
    </source>
</evidence>
<feature type="binding site" evidence="12 13">
    <location>
        <position position="92"/>
    </location>
    <ligand>
        <name>ATP</name>
        <dbReference type="ChEBI" id="CHEBI:30616"/>
    </ligand>
</feature>
<comment type="catalytic activity">
    <reaction evidence="12">
        <text>a ribonucleoside 5'-diphosphate + ATP = a ribonucleoside 5'-triphosphate + ADP</text>
        <dbReference type="Rhea" id="RHEA:18113"/>
        <dbReference type="ChEBI" id="CHEBI:30616"/>
        <dbReference type="ChEBI" id="CHEBI:57930"/>
        <dbReference type="ChEBI" id="CHEBI:61557"/>
        <dbReference type="ChEBI" id="CHEBI:456216"/>
        <dbReference type="EC" id="2.7.4.6"/>
    </reaction>
</comment>
<evidence type="ECO:0000256" key="5">
    <source>
        <dbReference type="ARBA" id="ARBA00022679"/>
    </source>
</evidence>
<accession>A0A1H8QUI4</accession>
<dbReference type="PROSITE" id="PS51374">
    <property type="entry name" value="NDPK_LIKE"/>
    <property type="match status" value="1"/>
</dbReference>
<evidence type="ECO:0000313" key="17">
    <source>
        <dbReference type="EMBL" id="SEO57929.1"/>
    </source>
</evidence>
<feature type="binding site" evidence="12 13">
    <location>
        <position position="10"/>
    </location>
    <ligand>
        <name>ATP</name>
        <dbReference type="ChEBI" id="CHEBI:30616"/>
    </ligand>
</feature>
<dbReference type="InterPro" id="IPR036850">
    <property type="entry name" value="NDK-like_dom_sf"/>
</dbReference>
<keyword evidence="12" id="KW-0597">Phosphoprotein</keyword>
<dbReference type="PROSITE" id="PS00469">
    <property type="entry name" value="NDPK"/>
    <property type="match status" value="1"/>
</dbReference>
<keyword evidence="5 12" id="KW-0808">Transferase</keyword>
<proteinExistence type="inferred from homology"/>
<dbReference type="GO" id="GO:0006241">
    <property type="term" value="P:CTP biosynthetic process"/>
    <property type="evidence" value="ECO:0007669"/>
    <property type="project" value="UniProtKB-UniRule"/>
</dbReference>
<keyword evidence="12" id="KW-0963">Cytoplasm</keyword>
<protein>
    <recommendedName>
        <fullName evidence="4 12">Nucleoside diphosphate kinase</fullName>
        <shortName evidence="12">NDK</shortName>
        <shortName evidence="12">NDP kinase</shortName>
        <ecNumber evidence="3 12">2.7.4.6</ecNumber>
    </recommendedName>
    <alternativeName>
        <fullName evidence="12">Nucleoside-2-P kinase</fullName>
    </alternativeName>
</protein>
<dbReference type="InterPro" id="IPR001564">
    <property type="entry name" value="Nucleoside_diP_kinase"/>
</dbReference>
<feature type="active site" description="Pros-phosphohistidine intermediate" evidence="12 13">
    <location>
        <position position="116"/>
    </location>
</feature>
<dbReference type="GO" id="GO:0004550">
    <property type="term" value="F:nucleoside diphosphate kinase activity"/>
    <property type="evidence" value="ECO:0007669"/>
    <property type="project" value="UniProtKB-UniRule"/>
</dbReference>
<evidence type="ECO:0000256" key="6">
    <source>
        <dbReference type="ARBA" id="ARBA00022723"/>
    </source>
</evidence>
<dbReference type="GO" id="GO:0006183">
    <property type="term" value="P:GTP biosynthetic process"/>
    <property type="evidence" value="ECO:0007669"/>
    <property type="project" value="UniProtKB-UniRule"/>
</dbReference>
<keyword evidence="9 12" id="KW-0067">ATP-binding</keyword>